<dbReference type="Gene3D" id="3.40.50.300">
    <property type="entry name" value="P-loop containing nucleotide triphosphate hydrolases"/>
    <property type="match status" value="1"/>
</dbReference>
<keyword evidence="4" id="KW-0807">Transducer</keyword>
<dbReference type="GO" id="GO:0001664">
    <property type="term" value="F:G protein-coupled receptor binding"/>
    <property type="evidence" value="ECO:0007669"/>
    <property type="project" value="TreeGrafter"/>
</dbReference>
<organism evidence="7 8">
    <name type="scientific">Trametes pubescens</name>
    <name type="common">White-rot fungus</name>
    <dbReference type="NCBI Taxonomy" id="154538"/>
    <lineage>
        <taxon>Eukaryota</taxon>
        <taxon>Fungi</taxon>
        <taxon>Dikarya</taxon>
        <taxon>Basidiomycota</taxon>
        <taxon>Agaricomycotina</taxon>
        <taxon>Agaricomycetes</taxon>
        <taxon>Polyporales</taxon>
        <taxon>Polyporaceae</taxon>
        <taxon>Trametes</taxon>
    </lineage>
</organism>
<comment type="caution">
    <text evidence="7">The sequence shown here is derived from an EMBL/GenBank/DDBJ whole genome shotgun (WGS) entry which is preliminary data.</text>
</comment>
<evidence type="ECO:0000256" key="4">
    <source>
        <dbReference type="ARBA" id="ARBA00023224"/>
    </source>
</evidence>
<gene>
    <name evidence="7" type="ORF">TRAPUB_6652</name>
</gene>
<proteinExistence type="predicted"/>
<dbReference type="GO" id="GO:0005737">
    <property type="term" value="C:cytoplasm"/>
    <property type="evidence" value="ECO:0007669"/>
    <property type="project" value="TreeGrafter"/>
</dbReference>
<dbReference type="OrthoDB" id="5817230at2759"/>
<sequence>MKYRPLTGIRLRSAILFLAPLSGFDQVLAEDESVNRLVRPTTLLRLRPPRFSRARHSAPQEDSVLLWKSICSNPLLGKTNLILFLNKIDIFRAKLRAGIQFGQYIISYGNRPNDYENTSAYMRRKFGQIHREYSPQARTFYCHFTSVTVRRIVKQGLLTGGADAAATGYEVDVYGPGEQGSPPRAVQESILSANLKSISLTGD</sequence>
<evidence type="ECO:0000256" key="6">
    <source>
        <dbReference type="SAM" id="SignalP"/>
    </source>
</evidence>
<dbReference type="AlphaFoldDB" id="A0A1M2V5P0"/>
<keyword evidence="2 5" id="KW-0547">Nucleotide-binding</keyword>
<dbReference type="InterPro" id="IPR027417">
    <property type="entry name" value="P-loop_NTPase"/>
</dbReference>
<evidence type="ECO:0000256" key="5">
    <source>
        <dbReference type="PIRSR" id="PIRSR601019-1"/>
    </source>
</evidence>
<keyword evidence="3 5" id="KW-0342">GTP-binding</keyword>
<dbReference type="PANTHER" id="PTHR10218">
    <property type="entry name" value="GTP-BINDING PROTEIN ALPHA SUBUNIT"/>
    <property type="match status" value="1"/>
</dbReference>
<dbReference type="GO" id="GO:0031683">
    <property type="term" value="F:G-protein beta/gamma-subunit complex binding"/>
    <property type="evidence" value="ECO:0007669"/>
    <property type="project" value="InterPro"/>
</dbReference>
<dbReference type="InterPro" id="IPR001019">
    <property type="entry name" value="Gprotein_alpha_su"/>
</dbReference>
<evidence type="ECO:0000313" key="7">
    <source>
        <dbReference type="EMBL" id="OJT02796.1"/>
    </source>
</evidence>
<dbReference type="GO" id="GO:0003924">
    <property type="term" value="F:GTPase activity"/>
    <property type="evidence" value="ECO:0007669"/>
    <property type="project" value="InterPro"/>
</dbReference>
<dbReference type="Proteomes" id="UP000184267">
    <property type="component" value="Unassembled WGS sequence"/>
</dbReference>
<dbReference type="STRING" id="154538.A0A1M2V5P0"/>
<dbReference type="Pfam" id="PF00503">
    <property type="entry name" value="G-alpha"/>
    <property type="match status" value="1"/>
</dbReference>
<reference evidence="7 8" key="1">
    <citation type="submission" date="2016-10" db="EMBL/GenBank/DDBJ databases">
        <title>Genome sequence of the basidiomycete white-rot fungus Trametes pubescens.</title>
        <authorList>
            <person name="Makela M.R."/>
            <person name="Granchi Z."/>
            <person name="Peng M."/>
            <person name="De Vries R.P."/>
            <person name="Grigoriev I."/>
            <person name="Riley R."/>
            <person name="Hilden K."/>
        </authorList>
    </citation>
    <scope>NUCLEOTIDE SEQUENCE [LARGE SCALE GENOMIC DNA]</scope>
    <source>
        <strain evidence="7 8">FBCC735</strain>
    </source>
</reference>
<protein>
    <submittedName>
        <fullName evidence="7">Guanine nucleotide-binding protein G(O) subunit alpha</fullName>
    </submittedName>
</protein>
<feature type="chain" id="PRO_5013177283" evidence="6">
    <location>
        <begin position="30"/>
        <end position="203"/>
    </location>
</feature>
<keyword evidence="8" id="KW-1185">Reference proteome</keyword>
<evidence type="ECO:0000256" key="2">
    <source>
        <dbReference type="ARBA" id="ARBA00022741"/>
    </source>
</evidence>
<feature type="signal peptide" evidence="6">
    <location>
        <begin position="1"/>
        <end position="29"/>
    </location>
</feature>
<dbReference type="GO" id="GO:0007188">
    <property type="term" value="P:adenylate cyclase-modulating G protein-coupled receptor signaling pathway"/>
    <property type="evidence" value="ECO:0007669"/>
    <property type="project" value="TreeGrafter"/>
</dbReference>
<dbReference type="PROSITE" id="PS51882">
    <property type="entry name" value="G_ALPHA"/>
    <property type="match status" value="1"/>
</dbReference>
<name>A0A1M2V5P0_TRAPU</name>
<dbReference type="PRINTS" id="PR00318">
    <property type="entry name" value="GPROTEINA"/>
</dbReference>
<keyword evidence="1" id="KW-0479">Metal-binding</keyword>
<dbReference type="GO" id="GO:0046872">
    <property type="term" value="F:metal ion binding"/>
    <property type="evidence" value="ECO:0007669"/>
    <property type="project" value="UniProtKB-KW"/>
</dbReference>
<dbReference type="SUPFAM" id="SSF52540">
    <property type="entry name" value="P-loop containing nucleoside triphosphate hydrolases"/>
    <property type="match status" value="1"/>
</dbReference>
<dbReference type="GO" id="GO:0005834">
    <property type="term" value="C:heterotrimeric G-protein complex"/>
    <property type="evidence" value="ECO:0007669"/>
    <property type="project" value="TreeGrafter"/>
</dbReference>
<evidence type="ECO:0000256" key="1">
    <source>
        <dbReference type="ARBA" id="ARBA00022723"/>
    </source>
</evidence>
<keyword evidence="6" id="KW-0732">Signal</keyword>
<evidence type="ECO:0000256" key="3">
    <source>
        <dbReference type="ARBA" id="ARBA00023134"/>
    </source>
</evidence>
<dbReference type="PANTHER" id="PTHR10218:SF302">
    <property type="entry name" value="GUANINE NUCLEOTIDE-BINDING PROTEIN ALPHA-5 SUBUNIT"/>
    <property type="match status" value="1"/>
</dbReference>
<dbReference type="EMBL" id="MNAD01001649">
    <property type="protein sequence ID" value="OJT02796.1"/>
    <property type="molecule type" value="Genomic_DNA"/>
</dbReference>
<evidence type="ECO:0000313" key="8">
    <source>
        <dbReference type="Proteomes" id="UP000184267"/>
    </source>
</evidence>
<feature type="binding site" evidence="5">
    <location>
        <begin position="86"/>
        <end position="89"/>
    </location>
    <ligand>
        <name>GTP</name>
        <dbReference type="ChEBI" id="CHEBI:37565"/>
    </ligand>
</feature>
<accession>A0A1M2V5P0</accession>
<dbReference type="GO" id="GO:0005525">
    <property type="term" value="F:GTP binding"/>
    <property type="evidence" value="ECO:0007669"/>
    <property type="project" value="UniProtKB-KW"/>
</dbReference>